<dbReference type="AlphaFoldDB" id="A0A448TRS0"/>
<dbReference type="Gene3D" id="2.60.120.10">
    <property type="entry name" value="Jelly Rolls"/>
    <property type="match status" value="1"/>
</dbReference>
<dbReference type="NCBIfam" id="NF008992">
    <property type="entry name" value="PRK12335.1"/>
    <property type="match status" value="1"/>
</dbReference>
<dbReference type="KEGG" id="adp:NCTC12871_00072"/>
<dbReference type="SUPFAM" id="SSF51197">
    <property type="entry name" value="Clavaminate synthase-like"/>
    <property type="match status" value="1"/>
</dbReference>
<dbReference type="InterPro" id="IPR014710">
    <property type="entry name" value="RmlC-like_jellyroll"/>
</dbReference>
<reference evidence="3 4" key="1">
    <citation type="submission" date="2018-12" db="EMBL/GenBank/DDBJ databases">
        <authorList>
            <consortium name="Pathogen Informatics"/>
        </authorList>
    </citation>
    <scope>NUCLEOTIDE SEQUENCE [LARGE SCALE GENOMIC DNA]</scope>
    <source>
        <strain evidence="3 4">NCTC12871</strain>
    </source>
</reference>
<evidence type="ECO:0000259" key="2">
    <source>
        <dbReference type="Pfam" id="PF09313"/>
    </source>
</evidence>
<gene>
    <name evidence="3" type="primary">tehB</name>
    <name evidence="3" type="ORF">NCTC12871_00072</name>
</gene>
<dbReference type="SUPFAM" id="SSF53335">
    <property type="entry name" value="S-adenosyl-L-methionine-dependent methyltransferases"/>
    <property type="match status" value="1"/>
</dbReference>
<dbReference type="CDD" id="cd02440">
    <property type="entry name" value="AdoMet_MTases"/>
    <property type="match status" value="1"/>
</dbReference>
<dbReference type="GO" id="GO:0032259">
    <property type="term" value="P:methylation"/>
    <property type="evidence" value="ECO:0007669"/>
    <property type="project" value="UniProtKB-KW"/>
</dbReference>
<dbReference type="OrthoDB" id="9804312at2"/>
<organism evidence="3 4">
    <name type="scientific">Actinobacillus delphinicola</name>
    <dbReference type="NCBI Taxonomy" id="51161"/>
    <lineage>
        <taxon>Bacteria</taxon>
        <taxon>Pseudomonadati</taxon>
        <taxon>Pseudomonadota</taxon>
        <taxon>Gammaproteobacteria</taxon>
        <taxon>Pasteurellales</taxon>
        <taxon>Pasteurellaceae</taxon>
        <taxon>Actinobacillus</taxon>
    </lineage>
</organism>
<feature type="domain" description="TehB/YeaR-like" evidence="2">
    <location>
        <begin position="9"/>
        <end position="89"/>
    </location>
</feature>
<dbReference type="InterPro" id="IPR014431">
    <property type="entry name" value="Tellurite-R_TehB-2"/>
</dbReference>
<protein>
    <submittedName>
        <fullName evidence="3">Tellurite resistance protein TehB</fullName>
        <ecNumber evidence="3">2.1.1.-</ecNumber>
    </submittedName>
</protein>
<dbReference type="Gene3D" id="3.40.50.150">
    <property type="entry name" value="Vaccinia Virus protein VP39"/>
    <property type="match status" value="1"/>
</dbReference>
<dbReference type="InterPro" id="IPR004537">
    <property type="entry name" value="Tellurite-R_MeTrfase_TehB"/>
</dbReference>
<keyword evidence="3" id="KW-0489">Methyltransferase</keyword>
<evidence type="ECO:0000259" key="1">
    <source>
        <dbReference type="Pfam" id="PF03848"/>
    </source>
</evidence>
<dbReference type="GO" id="GO:0046690">
    <property type="term" value="P:response to tellurium ion"/>
    <property type="evidence" value="ECO:0007669"/>
    <property type="project" value="InterPro"/>
</dbReference>
<dbReference type="EC" id="2.1.1.-" evidence="3"/>
<accession>A0A448TRS0</accession>
<dbReference type="Proteomes" id="UP000279799">
    <property type="component" value="Chromosome"/>
</dbReference>
<dbReference type="InterPro" id="IPR015392">
    <property type="entry name" value="TehB/YeaR-like_dom"/>
</dbReference>
<evidence type="ECO:0000313" key="3">
    <source>
        <dbReference type="EMBL" id="VEJ08670.1"/>
    </source>
</evidence>
<dbReference type="RefSeq" id="WP_126597946.1">
    <property type="nucleotide sequence ID" value="NZ_LR134510.1"/>
</dbReference>
<keyword evidence="3" id="KW-0808">Transferase</keyword>
<dbReference type="EMBL" id="LR134510">
    <property type="protein sequence ID" value="VEJ08670.1"/>
    <property type="molecule type" value="Genomic_DNA"/>
</dbReference>
<dbReference type="InterPro" id="IPR029063">
    <property type="entry name" value="SAM-dependent_MTases_sf"/>
</dbReference>
<proteinExistence type="predicted"/>
<sequence length="287" mass="32993">MSSDLICYKKMPEWTATTLPEGFQTKHNTQAGTWAKLTIFSGELRFYLLDDDGNVLSEHVYDKEHQPPMLEPQVWHKVKPESSDLRCQLSFYCDKSVFYTKKYALTATHSEVVAASKIIAPCKTLDLGCGRGRNSLYLDSLGFNVTSCDQNQLSIDFLRNVIKEEKLNINTYVYDINNADIQENYDFILSTVVMMFLNRDRLPMIINNMQEHTNVGGYNLIVVALDAKDYPCTIGFSSPFQSQELANYYKDWELIKYNEDIGELHRTDANGNRIKLRFATMLAKKIK</sequence>
<dbReference type="NCBIfam" id="TIGR00477">
    <property type="entry name" value="tehB"/>
    <property type="match status" value="1"/>
</dbReference>
<dbReference type="Pfam" id="PF03848">
    <property type="entry name" value="TehB"/>
    <property type="match status" value="1"/>
</dbReference>
<keyword evidence="4" id="KW-1185">Reference proteome</keyword>
<dbReference type="NCBIfam" id="NF008405">
    <property type="entry name" value="PRK11207.1"/>
    <property type="match status" value="1"/>
</dbReference>
<feature type="domain" description="Tellurite resistance methyltransferase TehB-like" evidence="1">
    <location>
        <begin position="91"/>
        <end position="282"/>
    </location>
</feature>
<dbReference type="InterPro" id="IPR015985">
    <property type="entry name" value="TehB-like_dom"/>
</dbReference>
<dbReference type="Pfam" id="PF09313">
    <property type="entry name" value="TehB-like"/>
    <property type="match status" value="1"/>
</dbReference>
<dbReference type="GO" id="GO:0008757">
    <property type="term" value="F:S-adenosylmethionine-dependent methyltransferase activity"/>
    <property type="evidence" value="ECO:0007669"/>
    <property type="project" value="InterPro"/>
</dbReference>
<dbReference type="PIRSF" id="PIRSF005215">
    <property type="entry name" value="TehB"/>
    <property type="match status" value="1"/>
</dbReference>
<name>A0A448TRS0_9PAST</name>
<dbReference type="GO" id="GO:0005737">
    <property type="term" value="C:cytoplasm"/>
    <property type="evidence" value="ECO:0007669"/>
    <property type="project" value="InterPro"/>
</dbReference>
<evidence type="ECO:0000313" key="4">
    <source>
        <dbReference type="Proteomes" id="UP000279799"/>
    </source>
</evidence>